<evidence type="ECO:0000256" key="3">
    <source>
        <dbReference type="ARBA" id="ARBA00023024"/>
    </source>
</evidence>
<comment type="catalytic activity">
    <reaction evidence="1">
        <text>Random endo-hydrolysis of N-acetyl-beta-D-glucosaminide (1-&gt;4)-beta-linkages in chitin and chitodextrins.</text>
        <dbReference type="EC" id="3.2.1.14"/>
    </reaction>
</comment>
<feature type="domain" description="GH18" evidence="6">
    <location>
        <begin position="93"/>
        <end position="430"/>
    </location>
</feature>
<dbReference type="InterPro" id="IPR001223">
    <property type="entry name" value="Glyco_hydro18_cat"/>
</dbReference>
<evidence type="ECO:0000256" key="2">
    <source>
        <dbReference type="ARBA" id="ARBA00012729"/>
    </source>
</evidence>
<dbReference type="GO" id="GO:0008061">
    <property type="term" value="F:chitin binding"/>
    <property type="evidence" value="ECO:0007669"/>
    <property type="project" value="InterPro"/>
</dbReference>
<keyword evidence="7" id="KW-0326">Glycosidase</keyword>
<dbReference type="SUPFAM" id="SSF54556">
    <property type="entry name" value="Chitinase insertion domain"/>
    <property type="match status" value="1"/>
</dbReference>
<gene>
    <name evidence="7" type="primary">chi18A</name>
    <name evidence="7" type="ordered locus">CJA_1182</name>
</gene>
<dbReference type="AlphaFoldDB" id="B3PBW8"/>
<sequence>MQIHPPMPGFGSTPKPGNVVYRLRWLYLATCLGVLALLSGCQGDTPDSAMNPTQASFTSTTSVASTQANHDDHGHHHDHNHDHHHHGYKAHEVKIIAYYMGDGSDLERYDVSQLTHIIYSFLHLQGNKLAFDNEQDIRTFKQLVALKQQHPQLKVLLSLGGWGGCETCSAVFGSAENRQAFADSTLALLKQYSGDGLDLDWEYPTVPGYPGHAYGPQDKPNFTALIQALRATLGEHYELSFAAGGFDSYLEQAVDWEVIMPLLDSVNLMSYDMVNGGTPHTGHHTALFSTDQQKDSTDNAVRFLLRNRVPPQKIVIGAAFYARVWQAVEPTNNGLYQAGTHVDGVNFKDYETHFGREQGFSYFWDETAQAPYVYNAATKTFATFDDKRSVTQKMRYAKQHGLGGVMFWQLPGDKDKEGLLDILYREKTATSP</sequence>
<organism evidence="7 8">
    <name type="scientific">Cellvibrio japonicus (strain Ueda107)</name>
    <name type="common">Pseudomonas fluorescens subsp. cellulosa</name>
    <dbReference type="NCBI Taxonomy" id="498211"/>
    <lineage>
        <taxon>Bacteria</taxon>
        <taxon>Pseudomonadati</taxon>
        <taxon>Pseudomonadota</taxon>
        <taxon>Gammaproteobacteria</taxon>
        <taxon>Cellvibrionales</taxon>
        <taxon>Cellvibrionaceae</taxon>
        <taxon>Cellvibrio</taxon>
    </lineage>
</organism>
<dbReference type="Proteomes" id="UP000001036">
    <property type="component" value="Chromosome"/>
</dbReference>
<name>B3PBW8_CELJU</name>
<dbReference type="SMART" id="SM00636">
    <property type="entry name" value="Glyco_18"/>
    <property type="match status" value="1"/>
</dbReference>
<evidence type="ECO:0000259" key="6">
    <source>
        <dbReference type="PROSITE" id="PS51910"/>
    </source>
</evidence>
<feature type="compositionally biased region" description="Basic and acidic residues" evidence="5">
    <location>
        <begin position="69"/>
        <end position="81"/>
    </location>
</feature>
<dbReference type="HOGENOM" id="CLU_002833_14_2_6"/>
<proteinExistence type="predicted"/>
<dbReference type="RefSeq" id="WP_012486830.1">
    <property type="nucleotide sequence ID" value="NC_010995.1"/>
</dbReference>
<keyword evidence="8" id="KW-1185">Reference proteome</keyword>
<dbReference type="GO" id="GO:0008843">
    <property type="term" value="F:endochitinase activity"/>
    <property type="evidence" value="ECO:0007669"/>
    <property type="project" value="UniProtKB-EC"/>
</dbReference>
<evidence type="ECO:0000256" key="5">
    <source>
        <dbReference type="SAM" id="MobiDB-lite"/>
    </source>
</evidence>
<dbReference type="EC" id="3.2.1.14" evidence="2"/>
<evidence type="ECO:0000313" key="7">
    <source>
        <dbReference type="EMBL" id="ACE83143.1"/>
    </source>
</evidence>
<dbReference type="Gene3D" id="3.10.50.10">
    <property type="match status" value="1"/>
</dbReference>
<dbReference type="GO" id="GO:0006032">
    <property type="term" value="P:chitin catabolic process"/>
    <property type="evidence" value="ECO:0007669"/>
    <property type="project" value="UniProtKB-KW"/>
</dbReference>
<keyword evidence="4" id="KW-0119">Carbohydrate metabolism</keyword>
<keyword evidence="3" id="KW-0146">Chitin degradation</keyword>
<evidence type="ECO:0000256" key="4">
    <source>
        <dbReference type="ARBA" id="ARBA00023326"/>
    </source>
</evidence>
<dbReference type="GO" id="GO:0000272">
    <property type="term" value="P:polysaccharide catabolic process"/>
    <property type="evidence" value="ECO:0007669"/>
    <property type="project" value="UniProtKB-KW"/>
</dbReference>
<keyword evidence="4" id="KW-0624">Polysaccharide degradation</keyword>
<feature type="compositionally biased region" description="Low complexity" evidence="5">
    <location>
        <begin position="53"/>
        <end position="68"/>
    </location>
</feature>
<dbReference type="CAZy" id="GH18">
    <property type="family name" value="Glycoside Hydrolase Family 18"/>
</dbReference>
<accession>B3PBW8</accession>
<dbReference type="PANTHER" id="PTHR11177">
    <property type="entry name" value="CHITINASE"/>
    <property type="match status" value="1"/>
</dbReference>
<dbReference type="KEGG" id="cja:CJA_1182"/>
<dbReference type="Gene3D" id="3.20.20.80">
    <property type="entry name" value="Glycosidases"/>
    <property type="match status" value="1"/>
</dbReference>
<dbReference type="STRING" id="498211.CJA_1182"/>
<protein>
    <recommendedName>
        <fullName evidence="2">chitinase</fullName>
        <ecNumber evidence="2">3.2.1.14</ecNumber>
    </recommendedName>
</protein>
<dbReference type="eggNOG" id="COG3325">
    <property type="taxonomic scope" value="Bacteria"/>
</dbReference>
<evidence type="ECO:0000313" key="8">
    <source>
        <dbReference type="Proteomes" id="UP000001036"/>
    </source>
</evidence>
<dbReference type="EMBL" id="CP000934">
    <property type="protein sequence ID" value="ACE83143.1"/>
    <property type="molecule type" value="Genomic_DNA"/>
</dbReference>
<evidence type="ECO:0000256" key="1">
    <source>
        <dbReference type="ARBA" id="ARBA00000822"/>
    </source>
</evidence>
<reference evidence="7 8" key="1">
    <citation type="journal article" date="2008" name="J. Bacteriol.">
        <title>Insights into plant cell wall degradation from the genome sequence of the soil bacterium Cellvibrio japonicus.</title>
        <authorList>
            <person name="Deboy R.T."/>
            <person name="Mongodin E.F."/>
            <person name="Fouts D.E."/>
            <person name="Tailford L.E."/>
            <person name="Khouri H."/>
            <person name="Emerson J.B."/>
            <person name="Mohamoud Y."/>
            <person name="Watkins K."/>
            <person name="Henrissat B."/>
            <person name="Gilbert H.J."/>
            <person name="Nelson K.E."/>
        </authorList>
    </citation>
    <scope>NUCLEOTIDE SEQUENCE [LARGE SCALE GENOMIC DNA]</scope>
    <source>
        <strain evidence="7 8">Ueda107</strain>
    </source>
</reference>
<dbReference type="Pfam" id="PF00704">
    <property type="entry name" value="Glyco_hydro_18"/>
    <property type="match status" value="1"/>
</dbReference>
<dbReference type="InterPro" id="IPR029070">
    <property type="entry name" value="Chitinase_insertion_sf"/>
</dbReference>
<dbReference type="InterPro" id="IPR050314">
    <property type="entry name" value="Glycosyl_Hydrlase_18"/>
</dbReference>
<dbReference type="PROSITE" id="PS51910">
    <property type="entry name" value="GH18_2"/>
    <property type="match status" value="1"/>
</dbReference>
<dbReference type="CDD" id="cd06548">
    <property type="entry name" value="GH18_chitinase"/>
    <property type="match status" value="1"/>
</dbReference>
<dbReference type="PANTHER" id="PTHR11177:SF317">
    <property type="entry name" value="CHITINASE 12-RELATED"/>
    <property type="match status" value="1"/>
</dbReference>
<dbReference type="SMR" id="B3PBW8"/>
<dbReference type="InterPro" id="IPR017853">
    <property type="entry name" value="GH"/>
</dbReference>
<feature type="region of interest" description="Disordered" evidence="5">
    <location>
        <begin position="49"/>
        <end position="85"/>
    </location>
</feature>
<keyword evidence="7" id="KW-0378">Hydrolase</keyword>
<dbReference type="SUPFAM" id="SSF51445">
    <property type="entry name" value="(Trans)glycosidases"/>
    <property type="match status" value="1"/>
</dbReference>
<dbReference type="InterPro" id="IPR011583">
    <property type="entry name" value="Chitinase_II/V-like_cat"/>
</dbReference>